<dbReference type="GO" id="GO:0003680">
    <property type="term" value="F:minor groove of adenine-thymine-rich DNA binding"/>
    <property type="evidence" value="ECO:0007669"/>
    <property type="project" value="UniProtKB-UniRule"/>
</dbReference>
<comment type="function">
    <text evidence="1 5">Transcription factor that specifically binds AT-rich DNA sequences related to the nuclear matrix attachment regions (MARs).</text>
</comment>
<dbReference type="PANTHER" id="PTHR31500">
    <property type="entry name" value="AT-HOOK MOTIF NUCLEAR-LOCALIZED PROTEIN 9"/>
    <property type="match status" value="1"/>
</dbReference>
<feature type="compositionally biased region" description="Gly residues" evidence="6">
    <location>
        <begin position="162"/>
        <end position="177"/>
    </location>
</feature>
<keyword evidence="5" id="KW-0539">Nucleus</keyword>
<feature type="region of interest" description="Disordered" evidence="6">
    <location>
        <begin position="1"/>
        <end position="205"/>
    </location>
</feature>
<reference evidence="8" key="1">
    <citation type="submission" date="2024-03" db="EMBL/GenBank/DDBJ databases">
        <title>WGS assembly of Saponaria officinalis var. Norfolk2.</title>
        <authorList>
            <person name="Jenkins J."/>
            <person name="Shu S."/>
            <person name="Grimwood J."/>
            <person name="Barry K."/>
            <person name="Goodstein D."/>
            <person name="Schmutz J."/>
            <person name="Leebens-Mack J."/>
            <person name="Osbourn A."/>
        </authorList>
    </citation>
    <scope>NUCLEOTIDE SEQUENCE [LARGE SCALE GENOMIC DNA]</scope>
    <source>
        <strain evidence="8">JIC</strain>
    </source>
</reference>
<protein>
    <recommendedName>
        <fullName evidence="5">AT-hook motif nuclear-localized protein</fullName>
    </recommendedName>
</protein>
<evidence type="ECO:0000313" key="9">
    <source>
        <dbReference type="Proteomes" id="UP001443914"/>
    </source>
</evidence>
<organism evidence="8 9">
    <name type="scientific">Saponaria officinalis</name>
    <name type="common">Common soapwort</name>
    <name type="synonym">Lychnis saponaria</name>
    <dbReference type="NCBI Taxonomy" id="3572"/>
    <lineage>
        <taxon>Eukaryota</taxon>
        <taxon>Viridiplantae</taxon>
        <taxon>Streptophyta</taxon>
        <taxon>Embryophyta</taxon>
        <taxon>Tracheophyta</taxon>
        <taxon>Spermatophyta</taxon>
        <taxon>Magnoliopsida</taxon>
        <taxon>eudicotyledons</taxon>
        <taxon>Gunneridae</taxon>
        <taxon>Pentapetalae</taxon>
        <taxon>Caryophyllales</taxon>
        <taxon>Caryophyllaceae</taxon>
        <taxon>Caryophylleae</taxon>
        <taxon>Saponaria</taxon>
    </lineage>
</organism>
<accession>A0AAW1GZC9</accession>
<comment type="subcellular location">
    <subcellularLocation>
        <location evidence="5">Nucleus</location>
    </subcellularLocation>
</comment>
<dbReference type="SUPFAM" id="SSF117856">
    <property type="entry name" value="AF0104/ALDC/Ptd012-like"/>
    <property type="match status" value="1"/>
</dbReference>
<feature type="compositionally biased region" description="Basic residues" evidence="6">
    <location>
        <begin position="1"/>
        <end position="32"/>
    </location>
</feature>
<feature type="region of interest" description="Disordered" evidence="6">
    <location>
        <begin position="341"/>
        <end position="394"/>
    </location>
</feature>
<evidence type="ECO:0000256" key="1">
    <source>
        <dbReference type="ARBA" id="ARBA00003687"/>
    </source>
</evidence>
<feature type="domain" description="PPC" evidence="7">
    <location>
        <begin position="211"/>
        <end position="354"/>
    </location>
</feature>
<evidence type="ECO:0000256" key="3">
    <source>
        <dbReference type="ARBA" id="ARBA00023125"/>
    </source>
</evidence>
<dbReference type="EMBL" id="JBDFQZ010000013">
    <property type="protein sequence ID" value="KAK9667842.1"/>
    <property type="molecule type" value="Genomic_DNA"/>
</dbReference>
<comment type="domain">
    <text evidence="5">The PPC domain mediates interactions between AHL proteins.</text>
</comment>
<feature type="compositionally biased region" description="Polar residues" evidence="6">
    <location>
        <begin position="68"/>
        <end position="83"/>
    </location>
</feature>
<comment type="caution">
    <text evidence="8">The sequence shown here is derived from an EMBL/GenBank/DDBJ whole genome shotgun (WGS) entry which is preliminary data.</text>
</comment>
<dbReference type="PANTHER" id="PTHR31500:SF51">
    <property type="entry name" value="AT-HOOK MOTIF NUCLEAR-LOCALIZED PROTEIN 8"/>
    <property type="match status" value="1"/>
</dbReference>
<proteinExistence type="predicted"/>
<dbReference type="Proteomes" id="UP001443914">
    <property type="component" value="Unassembled WGS sequence"/>
</dbReference>
<gene>
    <name evidence="8" type="ORF">RND81_13G014900</name>
</gene>
<keyword evidence="2 5" id="KW-0805">Transcription regulation</keyword>
<keyword evidence="3 5" id="KW-0238">DNA-binding</keyword>
<dbReference type="PROSITE" id="PS51742">
    <property type="entry name" value="PPC"/>
    <property type="match status" value="1"/>
</dbReference>
<evidence type="ECO:0000313" key="8">
    <source>
        <dbReference type="EMBL" id="KAK9667842.1"/>
    </source>
</evidence>
<feature type="compositionally biased region" description="Basic residues" evidence="6">
    <location>
        <begin position="124"/>
        <end position="133"/>
    </location>
</feature>
<dbReference type="InterPro" id="IPR005175">
    <property type="entry name" value="PPC_dom"/>
</dbReference>
<dbReference type="AlphaFoldDB" id="A0AAW1GZC9"/>
<sequence>MDHHHNHHNHHDPQHHHHHIRHQQHQHHHLHHQQQQPQHHPHHHQHHHQQQQQHHPSQPMYPHMISMPNYTTNNRFPFNSSPPHTVAPTLSKPIQPLEPLTSPYSASGGGGSGGGGYDIDPNSQKKKRGRPRKYSPDNGGGGGGGGGGSGIALGLSPTPLSSGGGGDGGGGGGGGADSSGATPSSENSSRKNRGRPPSSSKKQLDALGNCGVGFTPHVILVNAGEDIASKIIDFSKQGERTICVLSANGSISNVDLRQPAMSGGVVKYEGQFEIISLSGSFLFSQNSGGQVRSGGLSVSLADSDGRVLGGGVVGVLRAATHVQIIVGSFIADGKKPKYMPSVPPSHMLSFSEAQPGADTSPPSQEVSTEGSDENGSNHMDRNTGSHVNSNHPMHHNMQMYSQMNWPNPGSKMLQN</sequence>
<feature type="compositionally biased region" description="Gly residues" evidence="6">
    <location>
        <begin position="107"/>
        <end position="117"/>
    </location>
</feature>
<evidence type="ECO:0000256" key="6">
    <source>
        <dbReference type="SAM" id="MobiDB-lite"/>
    </source>
</evidence>
<evidence type="ECO:0000259" key="7">
    <source>
        <dbReference type="PROSITE" id="PS51742"/>
    </source>
</evidence>
<dbReference type="InterPro" id="IPR039605">
    <property type="entry name" value="AHL"/>
</dbReference>
<dbReference type="CDD" id="cd11378">
    <property type="entry name" value="DUF296"/>
    <property type="match status" value="1"/>
</dbReference>
<dbReference type="SMART" id="SM00384">
    <property type="entry name" value="AT_hook"/>
    <property type="match status" value="2"/>
</dbReference>
<evidence type="ECO:0000256" key="2">
    <source>
        <dbReference type="ARBA" id="ARBA00023015"/>
    </source>
</evidence>
<name>A0AAW1GZC9_SAPOF</name>
<dbReference type="Gene3D" id="3.30.1330.80">
    <property type="entry name" value="Hypothetical protein, similar to alpha- acetolactate decarboxylase, domain 2"/>
    <property type="match status" value="1"/>
</dbReference>
<dbReference type="InterPro" id="IPR017956">
    <property type="entry name" value="AT_hook_DNA-bd_motif"/>
</dbReference>
<keyword evidence="4 5" id="KW-0804">Transcription</keyword>
<evidence type="ECO:0000256" key="4">
    <source>
        <dbReference type="ARBA" id="ARBA00023163"/>
    </source>
</evidence>
<evidence type="ECO:0000256" key="5">
    <source>
        <dbReference type="RuleBase" id="RU367031"/>
    </source>
</evidence>
<feature type="compositionally biased region" description="Polar residues" evidence="6">
    <location>
        <begin position="360"/>
        <end position="377"/>
    </location>
</feature>
<feature type="compositionally biased region" description="Gly residues" evidence="6">
    <location>
        <begin position="138"/>
        <end position="151"/>
    </location>
</feature>
<feature type="compositionally biased region" description="Low complexity" evidence="6">
    <location>
        <begin position="152"/>
        <end position="161"/>
    </location>
</feature>
<dbReference type="GO" id="GO:0005634">
    <property type="term" value="C:nucleus"/>
    <property type="evidence" value="ECO:0007669"/>
    <property type="project" value="UniProtKB-SubCell"/>
</dbReference>
<feature type="compositionally biased region" description="Basic residues" evidence="6">
    <location>
        <begin position="39"/>
        <end position="49"/>
    </location>
</feature>
<keyword evidence="9" id="KW-1185">Reference proteome</keyword>
<dbReference type="Pfam" id="PF03479">
    <property type="entry name" value="PCC"/>
    <property type="match status" value="1"/>
</dbReference>